<dbReference type="Proteomes" id="UP000197032">
    <property type="component" value="Unassembled WGS sequence"/>
</dbReference>
<keyword evidence="3" id="KW-0677">Repeat</keyword>
<dbReference type="PROSITE" id="PS51379">
    <property type="entry name" value="4FE4S_FER_2"/>
    <property type="match status" value="1"/>
</dbReference>
<dbReference type="GO" id="GO:0046872">
    <property type="term" value="F:metal ion binding"/>
    <property type="evidence" value="ECO:0007669"/>
    <property type="project" value="UniProtKB-UniRule"/>
</dbReference>
<comment type="caution">
    <text evidence="8">The sequence shown here is derived from an EMBL/GenBank/DDBJ whole genome shotgun (WGS) entry which is preliminary data.</text>
</comment>
<keyword evidence="5 6" id="KW-0411">Iron-sulfur</keyword>
<dbReference type="GO" id="GO:0051539">
    <property type="term" value="F:4 iron, 4 sulfur cluster binding"/>
    <property type="evidence" value="ECO:0007669"/>
    <property type="project" value="UniProtKB-UniRule"/>
</dbReference>
<comment type="function">
    <text evidence="6">Component of a complex that catalyzes the oxidation of glycolate to glyoxylate.</text>
</comment>
<dbReference type="Pfam" id="PF02754">
    <property type="entry name" value="CCG"/>
    <property type="match status" value="2"/>
</dbReference>
<sequence>MACYDSLEKIKAEITKCMKCGNCQAVCPIYKEVMRETGVARGKIQIAKDLLEGRLEHTEKLQEIFNLCLTCKACAANCPSGVRPDKIILATRAAIVRKRGLPLVKRQIFGLMSKPRRFRMGIGMASKLQALGLKKIKDKDLARPRFPIGLDMKRIVRPLAGRPLLSQIPEVSKVPKSRARVAFFTGCMLNYIYTQAGRAVIEVLNANGVDVVTPREQHCCGIPVLVNGDVKTAKEIAKYNLDVFARGNYDAIITHCGSCIGAWVHHYHELLADEPRYGALAKELSAKAFDVSQYLVDKLGMREPLAKLNYTVTYHDPCHMVRGVGISQQPRKVIRNISGVTLKEMKKPDRCCGSAGSFSLSYYELSGKIRDKKVTDILSVNPDIVLTSCGACRMQLEEGLYRAGSDIPVRHVVEVLAEAYAKEGGVTSERKTG</sequence>
<comment type="catalytic activity">
    <reaction evidence="6">
        <text>glycolate + A = glyoxylate + AH2</text>
        <dbReference type="Rhea" id="RHEA:21264"/>
        <dbReference type="ChEBI" id="CHEBI:13193"/>
        <dbReference type="ChEBI" id="CHEBI:17499"/>
        <dbReference type="ChEBI" id="CHEBI:29805"/>
        <dbReference type="ChEBI" id="CHEBI:36655"/>
        <dbReference type="EC" id="1.1.99.14"/>
    </reaction>
</comment>
<dbReference type="Pfam" id="PF13183">
    <property type="entry name" value="Fer4_8"/>
    <property type="match status" value="1"/>
</dbReference>
<dbReference type="PIRSF" id="PIRSF000139">
    <property type="entry name" value="Glc_ox_4Fe-4S"/>
    <property type="match status" value="1"/>
</dbReference>
<name>A0A1Z5HPV1_9FIRM</name>
<protein>
    <recommendedName>
        <fullName evidence="6">Glycolate oxidase iron-sulfur subunit</fullName>
        <ecNumber evidence="6">1.1.99.14</ecNumber>
    </recommendedName>
</protein>
<dbReference type="PANTHER" id="PTHR32479">
    <property type="entry name" value="GLYCOLATE OXIDASE IRON-SULFUR SUBUNIT"/>
    <property type="match status" value="1"/>
</dbReference>
<dbReference type="InterPro" id="IPR004017">
    <property type="entry name" value="Cys_rich_dom"/>
</dbReference>
<dbReference type="InterPro" id="IPR017896">
    <property type="entry name" value="4Fe4S_Fe-S-bd"/>
</dbReference>
<keyword evidence="6" id="KW-0813">Transport</keyword>
<evidence type="ECO:0000256" key="4">
    <source>
        <dbReference type="ARBA" id="ARBA00023004"/>
    </source>
</evidence>
<accession>A0A1Z5HPV1</accession>
<keyword evidence="2 6" id="KW-0479">Metal-binding</keyword>
<evidence type="ECO:0000313" key="9">
    <source>
        <dbReference type="Proteomes" id="UP000197032"/>
    </source>
</evidence>
<dbReference type="RefSeq" id="WP_088553081.1">
    <property type="nucleotide sequence ID" value="NZ_BDGJ01000020.1"/>
</dbReference>
<keyword evidence="6" id="KW-0249">Electron transport</keyword>
<evidence type="ECO:0000256" key="3">
    <source>
        <dbReference type="ARBA" id="ARBA00022737"/>
    </source>
</evidence>
<evidence type="ECO:0000259" key="7">
    <source>
        <dbReference type="PROSITE" id="PS51379"/>
    </source>
</evidence>
<proteinExistence type="predicted"/>
<dbReference type="AlphaFoldDB" id="A0A1Z5HPV1"/>
<keyword evidence="9" id="KW-1185">Reference proteome</keyword>
<dbReference type="InterPro" id="IPR012257">
    <property type="entry name" value="Glc_ox_4Fe-4S"/>
</dbReference>
<dbReference type="EC" id="1.1.99.14" evidence="6"/>
<evidence type="ECO:0000256" key="6">
    <source>
        <dbReference type="PIRNR" id="PIRNR000139"/>
    </source>
</evidence>
<dbReference type="Gene3D" id="1.10.1060.10">
    <property type="entry name" value="Alpha-helical ferredoxin"/>
    <property type="match status" value="1"/>
</dbReference>
<evidence type="ECO:0000256" key="5">
    <source>
        <dbReference type="ARBA" id="ARBA00023014"/>
    </source>
</evidence>
<dbReference type="GO" id="GO:0019154">
    <property type="term" value="F:glycolate dehydrogenase activity"/>
    <property type="evidence" value="ECO:0007669"/>
    <property type="project" value="UniProtKB-EC"/>
</dbReference>
<dbReference type="PROSITE" id="PS00198">
    <property type="entry name" value="4FE4S_FER_1"/>
    <property type="match status" value="2"/>
</dbReference>
<dbReference type="OrthoDB" id="5241828at2"/>
<comment type="catalytic activity">
    <reaction evidence="6">
        <text>(R)-lactate + A = pyruvate + AH2</text>
        <dbReference type="Rhea" id="RHEA:15089"/>
        <dbReference type="ChEBI" id="CHEBI:13193"/>
        <dbReference type="ChEBI" id="CHEBI:15361"/>
        <dbReference type="ChEBI" id="CHEBI:16004"/>
        <dbReference type="ChEBI" id="CHEBI:17499"/>
    </reaction>
</comment>
<evidence type="ECO:0000313" key="8">
    <source>
        <dbReference type="EMBL" id="GAW91562.1"/>
    </source>
</evidence>
<evidence type="ECO:0000256" key="2">
    <source>
        <dbReference type="ARBA" id="ARBA00022723"/>
    </source>
</evidence>
<comment type="cofactor">
    <cofactor evidence="6">
        <name>[4Fe-4S] cluster</name>
        <dbReference type="ChEBI" id="CHEBI:49883"/>
    </cofactor>
    <text evidence="6">Binds 2 [4Fe-4S] clusters.</text>
</comment>
<gene>
    <name evidence="8" type="ORF">KKC1_07230</name>
</gene>
<dbReference type="InterPro" id="IPR017900">
    <property type="entry name" value="4Fe4S_Fe_S_CS"/>
</dbReference>
<organism evidence="8 9">
    <name type="scientific">Calderihabitans maritimus</name>
    <dbReference type="NCBI Taxonomy" id="1246530"/>
    <lineage>
        <taxon>Bacteria</taxon>
        <taxon>Bacillati</taxon>
        <taxon>Bacillota</taxon>
        <taxon>Clostridia</taxon>
        <taxon>Neomoorellales</taxon>
        <taxon>Calderihabitantaceae</taxon>
        <taxon>Calderihabitans</taxon>
    </lineage>
</organism>
<keyword evidence="1 6" id="KW-0004">4Fe-4S</keyword>
<dbReference type="InterPro" id="IPR009051">
    <property type="entry name" value="Helical_ferredxn"/>
</dbReference>
<reference evidence="9" key="1">
    <citation type="journal article" date="2017" name="Appl. Environ. Microbiol.">
        <title>Genomic analysis of Calderihabitans maritimus KKC1, a thermophilic hydrogenogenic carboxydotrophic bacterium isolated from marine sediment.</title>
        <authorList>
            <person name="Omae K."/>
            <person name="Yoneda Y."/>
            <person name="Fukuyama Y."/>
            <person name="Yoshida T."/>
            <person name="Sako Y."/>
        </authorList>
    </citation>
    <scope>NUCLEOTIDE SEQUENCE [LARGE SCALE GENOMIC DNA]</scope>
    <source>
        <strain evidence="9">KKC1</strain>
    </source>
</reference>
<dbReference type="SUPFAM" id="SSF46548">
    <property type="entry name" value="alpha-helical ferredoxin"/>
    <property type="match status" value="1"/>
</dbReference>
<feature type="domain" description="4Fe-4S ferredoxin-type" evidence="7">
    <location>
        <begin position="8"/>
        <end position="37"/>
    </location>
</feature>
<keyword evidence="4 6" id="KW-0408">Iron</keyword>
<dbReference type="PANTHER" id="PTHR32479:SF20">
    <property type="entry name" value="GLYCOLATE OXIDASE IRON-SULFUR SUBUNIT"/>
    <property type="match status" value="1"/>
</dbReference>
<dbReference type="EMBL" id="BDGJ01000020">
    <property type="protein sequence ID" value="GAW91562.1"/>
    <property type="molecule type" value="Genomic_DNA"/>
</dbReference>
<evidence type="ECO:0000256" key="1">
    <source>
        <dbReference type="ARBA" id="ARBA00022485"/>
    </source>
</evidence>